<dbReference type="Pfam" id="PF11976">
    <property type="entry name" value="Rad60-SLD"/>
    <property type="match status" value="1"/>
</dbReference>
<reference evidence="3" key="1">
    <citation type="submission" date="2022-07" db="EMBL/GenBank/DDBJ databases">
        <title>Phylogenomic reconstructions and comparative analyses of Kickxellomycotina fungi.</title>
        <authorList>
            <person name="Reynolds N.K."/>
            <person name="Stajich J.E."/>
            <person name="Barry K."/>
            <person name="Grigoriev I.V."/>
            <person name="Crous P."/>
            <person name="Smith M.E."/>
        </authorList>
    </citation>
    <scope>NUCLEOTIDE SEQUENCE</scope>
    <source>
        <strain evidence="3">IMI 214461</strain>
    </source>
</reference>
<name>A0A9W8EK20_9FUNG</name>
<evidence type="ECO:0000313" key="3">
    <source>
        <dbReference type="EMBL" id="KAJ2007793.1"/>
    </source>
</evidence>
<evidence type="ECO:0000256" key="1">
    <source>
        <dbReference type="SAM" id="MobiDB-lite"/>
    </source>
</evidence>
<dbReference type="InterPro" id="IPR000626">
    <property type="entry name" value="Ubiquitin-like_dom"/>
</dbReference>
<dbReference type="FunFam" id="3.10.20.90:FF:000202">
    <property type="entry name" value="Small ubiquitin-related modifier I"/>
    <property type="match status" value="1"/>
</dbReference>
<dbReference type="PANTHER" id="PTHR10562">
    <property type="entry name" value="SMALL UBIQUITIN-RELATED MODIFIER"/>
    <property type="match status" value="1"/>
</dbReference>
<dbReference type="InterPro" id="IPR029071">
    <property type="entry name" value="Ubiquitin-like_domsf"/>
</dbReference>
<dbReference type="CDD" id="cd16116">
    <property type="entry name" value="Ubl_Smt3_like"/>
    <property type="match status" value="1"/>
</dbReference>
<dbReference type="PROSITE" id="PS50053">
    <property type="entry name" value="UBIQUITIN_2"/>
    <property type="match status" value="1"/>
</dbReference>
<feature type="region of interest" description="Disordered" evidence="1">
    <location>
        <begin position="85"/>
        <end position="112"/>
    </location>
</feature>
<feature type="domain" description="Ubiquitin-like" evidence="2">
    <location>
        <begin position="32"/>
        <end position="109"/>
    </location>
</feature>
<gene>
    <name evidence="3" type="primary">SMT3</name>
    <name evidence="3" type="ORF">H4R26_000591</name>
</gene>
<keyword evidence="4" id="KW-1185">Reference proteome</keyword>
<dbReference type="Gene3D" id="3.10.20.90">
    <property type="entry name" value="Phosphatidylinositol 3-kinase Catalytic Subunit, Chain A, domain 1"/>
    <property type="match status" value="1"/>
</dbReference>
<dbReference type="SMART" id="SM00213">
    <property type="entry name" value="UBQ"/>
    <property type="match status" value="1"/>
</dbReference>
<dbReference type="EMBL" id="JANBQF010000018">
    <property type="protein sequence ID" value="KAJ2007793.1"/>
    <property type="molecule type" value="Genomic_DNA"/>
</dbReference>
<accession>A0A9W8EK20</accession>
<dbReference type="AlphaFoldDB" id="A0A9W8EK20"/>
<evidence type="ECO:0000259" key="2">
    <source>
        <dbReference type="PROSITE" id="PS50053"/>
    </source>
</evidence>
<evidence type="ECO:0000313" key="4">
    <source>
        <dbReference type="Proteomes" id="UP001150907"/>
    </source>
</evidence>
<feature type="compositionally biased region" description="Low complexity" evidence="1">
    <location>
        <begin position="1"/>
        <end position="15"/>
    </location>
</feature>
<protein>
    <submittedName>
        <fullName evidence="3">SUMO protein smt3</fullName>
    </submittedName>
</protein>
<dbReference type="InterPro" id="IPR022617">
    <property type="entry name" value="Rad60/SUMO-like_dom"/>
</dbReference>
<dbReference type="OrthoDB" id="442921at2759"/>
<proteinExistence type="predicted"/>
<feature type="region of interest" description="Disordered" evidence="1">
    <location>
        <begin position="1"/>
        <end position="33"/>
    </location>
</feature>
<sequence length="112" mass="12017">MDSPNNSNNNNNNNNDKSSANADVKDAKPDTEQVNIKVIGPDSSEVMFRIKTTTKLSKLMQAYCTRTGQAAGSVRFLVDGQRISADDTPQSLGLEEGDSIDAMSEQVGGGRH</sequence>
<dbReference type="SUPFAM" id="SSF54236">
    <property type="entry name" value="Ubiquitin-like"/>
    <property type="match status" value="1"/>
</dbReference>
<comment type="caution">
    <text evidence="3">The sequence shown here is derived from an EMBL/GenBank/DDBJ whole genome shotgun (WGS) entry which is preliminary data.</text>
</comment>
<organism evidence="3 4">
    <name type="scientific">Coemansia thaxteri</name>
    <dbReference type="NCBI Taxonomy" id="2663907"/>
    <lineage>
        <taxon>Eukaryota</taxon>
        <taxon>Fungi</taxon>
        <taxon>Fungi incertae sedis</taxon>
        <taxon>Zoopagomycota</taxon>
        <taxon>Kickxellomycotina</taxon>
        <taxon>Kickxellomycetes</taxon>
        <taxon>Kickxellales</taxon>
        <taxon>Kickxellaceae</taxon>
        <taxon>Coemansia</taxon>
    </lineage>
</organism>
<dbReference type="Proteomes" id="UP001150907">
    <property type="component" value="Unassembled WGS sequence"/>
</dbReference>